<dbReference type="SMART" id="SM01308">
    <property type="entry name" value="RICTOR_N"/>
    <property type="match status" value="1"/>
</dbReference>
<dbReference type="GO" id="GO:0005829">
    <property type="term" value="C:cytosol"/>
    <property type="evidence" value="ECO:0007669"/>
    <property type="project" value="EnsemblFungi"/>
</dbReference>
<dbReference type="InterPro" id="IPR028267">
    <property type="entry name" value="Pianissimo_N"/>
</dbReference>
<dbReference type="InterPro" id="IPR016024">
    <property type="entry name" value="ARM-type_fold"/>
</dbReference>
<dbReference type="GO" id="GO:0031932">
    <property type="term" value="C:TORC2 complex"/>
    <property type="evidence" value="ECO:0007669"/>
    <property type="project" value="EnsemblFungi"/>
</dbReference>
<evidence type="ECO:0000256" key="3">
    <source>
        <dbReference type="SAM" id="Coils"/>
    </source>
</evidence>
<dbReference type="SMART" id="SM01310">
    <property type="entry name" value="RICTOR_V"/>
    <property type="match status" value="1"/>
</dbReference>
<dbReference type="Pfam" id="PF14666">
    <property type="entry name" value="RICTOR_M"/>
    <property type="match status" value="1"/>
</dbReference>
<organism evidence="6 7">
    <name type="scientific">Spizellomyces punctatus (strain DAOM BR117)</name>
    <dbReference type="NCBI Taxonomy" id="645134"/>
    <lineage>
        <taxon>Eukaryota</taxon>
        <taxon>Fungi</taxon>
        <taxon>Fungi incertae sedis</taxon>
        <taxon>Chytridiomycota</taxon>
        <taxon>Chytridiomycota incertae sedis</taxon>
        <taxon>Chytridiomycetes</taxon>
        <taxon>Spizellomycetales</taxon>
        <taxon>Spizellomycetaceae</taxon>
        <taxon>Spizellomyces</taxon>
    </lineage>
</organism>
<keyword evidence="7" id="KW-1185">Reference proteome</keyword>
<dbReference type="RefSeq" id="XP_016612779.1">
    <property type="nucleotide sequence ID" value="XM_016748771.1"/>
</dbReference>
<gene>
    <name evidence="6" type="ORF">SPPG_00443</name>
</gene>
<sequence length="1272" mass="144803">MAKLQEQLNIELKLKTGAETMLQVSESGQKGATISREQVELQLAATKKKIAALQQQLDMYKSIQDAPVVQTRYSTQRFADDPDSFLLRQVRSHSNDQRQRVTDSTHSLDRRSDGNVLRGVNTQMVSDLLTRISNQTEHPAVRMEAMNNLLKISRSVDDLCAYASADNIVKSLRTCLVHQSKDMRASAFRVLRHIATDIIMLGAIVDAHIDVFVMRALTRDQRYDVEREQSLKLIRAFLDVPGGSELIPQSLIRMLVAVSEQPDDKFRTICVETLCELAIRNMGLLALSGGTKVIFNALLEGPRELTGSLVRTVLYMLDSEETRCYMRPSVELEMIISQFTDAYSRGPANEEKLAACARAVTLLFKSWTGIIYLCLDDKRAIRSIVESLRLPYDENRKILLEMLFDIFQIDVPKWYPDFVSARSRFGHFYPMHEDLLPENLISVPLYVDRKNLVDHYLSFVLMILIDAGLLEALVELLQHDNKYITTRVTILVGEILELCHRLLPTAYGTRIQSLPALFRIASDFDDEVKRHQGTLALTYIDGLHKSKEKLFPHALDDSFPNRRWLNRRSNYSLRSGRSRQVENVKIRMGIQIDDIHFRNMLSELEKVLGSKDYTKWTWDVIMELIQGPFLNPKRLDEAIKNTKVVKRLLSFYRPTNHQFSDIKKSKGSAKYIRIGCELMKTLLATQEGVRYLAENRLLPEIAECLGQLDPIHTSQQSEPIFSKERMEKTLTGDYFTLLGIFTQSIEGIRLLERFRIFSLYYRLTELRSRDDLVKAVVLSMDYSRDNHARVLLSKVMTSGYKHVRLASTCHLRNILQKGVEDFSDWGIQLLVTQLYDPSLEVCEKAVAVLDLACNDRRNLESVVNMRPSLDHLGEAGNPLLLRFLSTSVGFHYLQQLNYIEPEMDYWFEHGNNHYVIRLELSLARALSSTMNHSNGVEAGLDAARSAEELAIDNQETDGKAPPHFYGELARTSEGSALLRRKGHFKTFADLIRLKSTGPVEPASILPLKGVLWAVGNIGAMKTGLSFLLEEDIIKHIVNIARTSPIITLKGTCYYILGLIAKTAQGVEILEDLGWETVMPAHGQLEGLCVPKNEALFLRMPHWNYKGSWADYSTKPNFSPHEFDPTEREILKCIGNMSNHILANAASKTLSRFRHEYSDYFVKVDLYIEVLRMLSVYHFRLTARRFIHELFERVSFLESGFDKLDAVGRLEIEPPEARAEDPAWDDRMESQSEDADIGETKGETATAGSASNGEGGKRERLALKPQHVTKGFV</sequence>
<dbReference type="SMART" id="SM01307">
    <property type="entry name" value="RICTOR_M"/>
    <property type="match status" value="1"/>
</dbReference>
<name>A0A0L0HV15_SPIPD</name>
<dbReference type="eggNOG" id="KOG3694">
    <property type="taxonomic scope" value="Eukaryota"/>
</dbReference>
<dbReference type="PROSITE" id="PS51860">
    <property type="entry name" value="REM_1"/>
    <property type="match status" value="1"/>
</dbReference>
<dbReference type="GeneID" id="27684169"/>
<dbReference type="Gene3D" id="1.25.10.10">
    <property type="entry name" value="Leucine-rich Repeat Variant"/>
    <property type="match status" value="1"/>
</dbReference>
<feature type="domain" description="REM-1" evidence="5">
    <location>
        <begin position="1"/>
        <end position="66"/>
    </location>
</feature>
<dbReference type="InterPro" id="IPR011072">
    <property type="entry name" value="HR1_rho-bd"/>
</dbReference>
<dbReference type="PANTHER" id="PTHR13298">
    <property type="entry name" value="CYTOSOLIC REGULATOR PIANISSIMO"/>
    <property type="match status" value="1"/>
</dbReference>
<dbReference type="InterPro" id="IPR029452">
    <property type="entry name" value="RICTOR_V"/>
</dbReference>
<accession>A0A0L0HV15</accession>
<dbReference type="Pfam" id="PF14664">
    <property type="entry name" value="RICTOR_N"/>
    <property type="match status" value="1"/>
</dbReference>
<dbReference type="InterPro" id="IPR029451">
    <property type="entry name" value="RICTOR_M"/>
</dbReference>
<dbReference type="Pfam" id="PF14663">
    <property type="entry name" value="RasGEF_N_2"/>
    <property type="match status" value="1"/>
</dbReference>
<dbReference type="PANTHER" id="PTHR13298:SF11">
    <property type="entry name" value="RAPAMYCIN-INSENSITIVE COMPANION OF MTOR"/>
    <property type="match status" value="1"/>
</dbReference>
<evidence type="ECO:0000256" key="1">
    <source>
        <dbReference type="ARBA" id="ARBA00008878"/>
    </source>
</evidence>
<dbReference type="STRING" id="645134.A0A0L0HV15"/>
<feature type="compositionally biased region" description="Basic and acidic residues" evidence="4">
    <location>
        <begin position="1214"/>
        <end position="1229"/>
    </location>
</feature>
<comment type="similarity">
    <text evidence="1">Belongs to the RICTOR family.</text>
</comment>
<feature type="region of interest" description="Disordered" evidence="4">
    <location>
        <begin position="91"/>
        <end position="114"/>
    </location>
</feature>
<evidence type="ECO:0000313" key="7">
    <source>
        <dbReference type="Proteomes" id="UP000053201"/>
    </source>
</evidence>
<feature type="compositionally biased region" description="Basic and acidic residues" evidence="4">
    <location>
        <begin position="93"/>
        <end position="113"/>
    </location>
</feature>
<dbReference type="GO" id="GO:0038203">
    <property type="term" value="P:TORC2 signaling"/>
    <property type="evidence" value="ECO:0007669"/>
    <property type="project" value="EnsemblFungi"/>
</dbReference>
<dbReference type="OMA" id="EIRIHAT"/>
<feature type="non-terminal residue" evidence="6">
    <location>
        <position position="1"/>
    </location>
</feature>
<evidence type="ECO:0000256" key="2">
    <source>
        <dbReference type="PROSITE-ProRule" id="PRU01207"/>
    </source>
</evidence>
<dbReference type="EMBL" id="KQ257450">
    <property type="protein sequence ID" value="KND04740.1"/>
    <property type="molecule type" value="Genomic_DNA"/>
</dbReference>
<dbReference type="SUPFAM" id="SSF48371">
    <property type="entry name" value="ARM repeat"/>
    <property type="match status" value="1"/>
</dbReference>
<feature type="coiled-coil region" evidence="3">
    <location>
        <begin position="36"/>
        <end position="63"/>
    </location>
</feature>
<dbReference type="FunCoup" id="A0A0L0HV15">
    <property type="interactions" value="271"/>
</dbReference>
<dbReference type="OrthoDB" id="271111at2759"/>
<dbReference type="AlphaFoldDB" id="A0A0L0HV15"/>
<evidence type="ECO:0000256" key="4">
    <source>
        <dbReference type="SAM" id="MobiDB-lite"/>
    </source>
</evidence>
<dbReference type="SUPFAM" id="SSF46585">
    <property type="entry name" value="HR1 repeat"/>
    <property type="match status" value="1"/>
</dbReference>
<dbReference type="SMART" id="SM01303">
    <property type="entry name" value="RasGEF_N_2"/>
    <property type="match status" value="1"/>
</dbReference>
<keyword evidence="2 3" id="KW-0175">Coiled coil</keyword>
<proteinExistence type="inferred from homology"/>
<reference evidence="6 7" key="1">
    <citation type="submission" date="2009-08" db="EMBL/GenBank/DDBJ databases">
        <title>The Genome Sequence of Spizellomyces punctatus strain DAOM BR117.</title>
        <authorList>
            <consortium name="The Broad Institute Genome Sequencing Platform"/>
            <person name="Russ C."/>
            <person name="Cuomo C."/>
            <person name="Shea T."/>
            <person name="Young S.K."/>
            <person name="Zeng Q."/>
            <person name="Koehrsen M."/>
            <person name="Haas B."/>
            <person name="Borodovsky M."/>
            <person name="Guigo R."/>
            <person name="Alvarado L."/>
            <person name="Berlin A."/>
            <person name="Bochicchio J."/>
            <person name="Borenstein D."/>
            <person name="Chapman S."/>
            <person name="Chen Z."/>
            <person name="Engels R."/>
            <person name="Freedman E."/>
            <person name="Gellesch M."/>
            <person name="Goldberg J."/>
            <person name="Griggs A."/>
            <person name="Gujja S."/>
            <person name="Heiman D."/>
            <person name="Hepburn T."/>
            <person name="Howarth C."/>
            <person name="Jen D."/>
            <person name="Larson L."/>
            <person name="Lewis B."/>
            <person name="Mehta T."/>
            <person name="Park D."/>
            <person name="Pearson M."/>
            <person name="Roberts A."/>
            <person name="Saif S."/>
            <person name="Shenoy N."/>
            <person name="Sisk P."/>
            <person name="Stolte C."/>
            <person name="Sykes S."/>
            <person name="Thomson T."/>
            <person name="Walk T."/>
            <person name="White J."/>
            <person name="Yandava C."/>
            <person name="Burger G."/>
            <person name="Gray M.W."/>
            <person name="Holland P.W.H."/>
            <person name="King N."/>
            <person name="Lang F.B.F."/>
            <person name="Roger A.J."/>
            <person name="Ruiz-Trillo I."/>
            <person name="Lander E."/>
            <person name="Nusbaum C."/>
        </authorList>
    </citation>
    <scope>NUCLEOTIDE SEQUENCE [LARGE SCALE GENOMIC DNA]</scope>
    <source>
        <strain evidence="6 7">DAOM BR117</strain>
    </source>
</reference>
<dbReference type="VEuPathDB" id="FungiDB:SPPG_00443"/>
<dbReference type="InterPro" id="IPR029453">
    <property type="entry name" value="Rictor_IV"/>
</dbReference>
<feature type="region of interest" description="Disordered" evidence="4">
    <location>
        <begin position="1214"/>
        <end position="1272"/>
    </location>
</feature>
<dbReference type="Pfam" id="PF14668">
    <property type="entry name" value="RICTOR_V"/>
    <property type="match status" value="1"/>
</dbReference>
<evidence type="ECO:0000259" key="5">
    <source>
        <dbReference type="PROSITE" id="PS51860"/>
    </source>
</evidence>
<dbReference type="Pfam" id="PF02185">
    <property type="entry name" value="HR1"/>
    <property type="match status" value="1"/>
</dbReference>
<dbReference type="Gene3D" id="1.10.287.160">
    <property type="entry name" value="HR1 repeat"/>
    <property type="match status" value="1"/>
</dbReference>
<dbReference type="GO" id="GO:0005938">
    <property type="term" value="C:cell cortex"/>
    <property type="evidence" value="ECO:0007669"/>
    <property type="project" value="EnsemblFungi"/>
</dbReference>
<dbReference type="Proteomes" id="UP000053201">
    <property type="component" value="Unassembled WGS sequence"/>
</dbReference>
<dbReference type="InParanoid" id="A0A0L0HV15"/>
<protein>
    <recommendedName>
        <fullName evidence="5">REM-1 domain-containing protein</fullName>
    </recommendedName>
</protein>
<evidence type="ECO:0000313" key="6">
    <source>
        <dbReference type="EMBL" id="KND04740.1"/>
    </source>
</evidence>
<dbReference type="InterPro" id="IPR011989">
    <property type="entry name" value="ARM-like"/>
</dbReference>
<dbReference type="InterPro" id="IPR036274">
    <property type="entry name" value="HR1_rpt_sf"/>
</dbReference>
<dbReference type="InterPro" id="IPR028268">
    <property type="entry name" value="Pianissimo_fam"/>
</dbReference>